<gene>
    <name evidence="10" type="ORF">KP509_14G093600</name>
</gene>
<accession>A0A8T2TFM7</accession>
<sequence>MHLNEERRKTMVGQHGRRLAYEIICNQFGELVGKVIQCLLFKGQLSLPELARFTEINITQLRNCLLVLVQHNCVQGFRVEAEGVGLNPPKVLTSYVSIMRNILHRMRFPKFLMLVREDLGEEAEALIEGLLEHGRLTVEQLIQRAAARSNKTESEIECSLRETFSVLVRAHYIERCPAPEPVSPSRPPPETKKSRTNAPNRTVENEETRILAAAAPMEAERFLLGLPDTGKKVMDEDGDMSITDVAPGQKRKRDALTTDGKTKALIESTEVLWRVNFEEFIRRLRHQACVKQVRSRLEPGAGSILQAMLEATRASETDVKQRFSAPLTMDAIMQAVRATPDGRTMTMERIRMALQMMCAESVGFVIKQSDPVTQYVINLEKIIEAARKFELEGIILQRYGKETCRIFRLLCMKGQLEQKQISDIALVALTETRDLLYKLLKEEYLQLQEISKATDHAPSKTIYLWRVNYPCIVEHILDDMFRAASNVGLRLAHELQQEQEVLDVLRKFHHSKTSKDAPAVTLTQSQHEQVKRIRRVATILEASLLKLDDNIMLFHDF</sequence>
<evidence type="ECO:0000256" key="2">
    <source>
        <dbReference type="ARBA" id="ARBA00022478"/>
    </source>
</evidence>
<dbReference type="GO" id="GO:0005666">
    <property type="term" value="C:RNA polymerase III complex"/>
    <property type="evidence" value="ECO:0007669"/>
    <property type="project" value="UniProtKB-UniRule"/>
</dbReference>
<dbReference type="AlphaFoldDB" id="A0A8T2TFM7"/>
<comment type="function">
    <text evidence="5">DNA-dependent RNA polymerase catalyzes the transcription of DNA into RNA using the four ribonucleoside triphosphates as substrates. Specific core component of RNA polymerase III which synthesizes small RNAs, such as 5S rRNA and tRNAs.</text>
</comment>
<evidence type="ECO:0000313" key="11">
    <source>
        <dbReference type="Proteomes" id="UP000825935"/>
    </source>
</evidence>
<dbReference type="InterPro" id="IPR036388">
    <property type="entry name" value="WH-like_DNA-bd_sf"/>
</dbReference>
<keyword evidence="11" id="KW-1185">Reference proteome</keyword>
<evidence type="ECO:0000256" key="1">
    <source>
        <dbReference type="ARBA" id="ARBA00004123"/>
    </source>
</evidence>
<comment type="subunit">
    <text evidence="5">Component of the RNA polymerase III (Pol III) complex consisting of 17 subunits.</text>
</comment>
<dbReference type="OrthoDB" id="1909127at2759"/>
<evidence type="ECO:0000256" key="3">
    <source>
        <dbReference type="ARBA" id="ARBA00023163"/>
    </source>
</evidence>
<proteinExistence type="inferred from homology"/>
<feature type="region of interest" description="Disordered" evidence="6">
    <location>
        <begin position="234"/>
        <end position="255"/>
    </location>
</feature>
<feature type="domain" description="DNA-directed RNA polymerase III subunit RPC3 winged-helix" evidence="9">
    <location>
        <begin position="391"/>
        <end position="467"/>
    </location>
</feature>
<keyword evidence="4 5" id="KW-0539">Nucleus</keyword>
<comment type="similarity">
    <text evidence="5">Belongs to the eukaryotic RPC3/POLR3C RNA polymerase subunit family.</text>
</comment>
<dbReference type="Proteomes" id="UP000825935">
    <property type="component" value="Chromosome 14"/>
</dbReference>
<feature type="domain" description="RNA polymerase III subunit RPC82-related helix-turn-helix" evidence="8">
    <location>
        <begin position="19"/>
        <end position="75"/>
    </location>
</feature>
<evidence type="ECO:0000256" key="5">
    <source>
        <dbReference type="RuleBase" id="RU367076"/>
    </source>
</evidence>
<protein>
    <recommendedName>
        <fullName evidence="5">DNA-directed RNA polymerase III subunit RPC3</fullName>
        <shortName evidence="5">RNA polymerase III subunit C3</shortName>
    </recommendedName>
</protein>
<dbReference type="FunFam" id="1.10.10.10:FF:000420">
    <property type="entry name" value="RNA polymerase III subunit, putative"/>
    <property type="match status" value="1"/>
</dbReference>
<comment type="subcellular location">
    <subcellularLocation>
        <location evidence="1 5">Nucleus</location>
    </subcellularLocation>
</comment>
<feature type="compositionally biased region" description="Pro residues" evidence="6">
    <location>
        <begin position="178"/>
        <end position="188"/>
    </location>
</feature>
<evidence type="ECO:0000259" key="7">
    <source>
        <dbReference type="Pfam" id="PF05645"/>
    </source>
</evidence>
<dbReference type="Pfam" id="PF05645">
    <property type="entry name" value="RNA_pol_Rpc82"/>
    <property type="match status" value="1"/>
</dbReference>
<organism evidence="10 11">
    <name type="scientific">Ceratopteris richardii</name>
    <name type="common">Triangle waterfern</name>
    <dbReference type="NCBI Taxonomy" id="49495"/>
    <lineage>
        <taxon>Eukaryota</taxon>
        <taxon>Viridiplantae</taxon>
        <taxon>Streptophyta</taxon>
        <taxon>Embryophyta</taxon>
        <taxon>Tracheophyta</taxon>
        <taxon>Polypodiopsida</taxon>
        <taxon>Polypodiidae</taxon>
        <taxon>Polypodiales</taxon>
        <taxon>Pteridineae</taxon>
        <taxon>Pteridaceae</taxon>
        <taxon>Parkerioideae</taxon>
        <taxon>Ceratopteris</taxon>
    </lineage>
</organism>
<dbReference type="GO" id="GO:0003697">
    <property type="term" value="F:single-stranded DNA binding"/>
    <property type="evidence" value="ECO:0007669"/>
    <property type="project" value="UniProtKB-UniRule"/>
</dbReference>
<keyword evidence="3 5" id="KW-0804">Transcription</keyword>
<dbReference type="OMA" id="GQYVVHM"/>
<dbReference type="PANTHER" id="PTHR12949:SF0">
    <property type="entry name" value="DNA-DIRECTED RNA POLYMERASE III SUBUNIT RPC3"/>
    <property type="match status" value="1"/>
</dbReference>
<evidence type="ECO:0000313" key="10">
    <source>
        <dbReference type="EMBL" id="KAH7416483.1"/>
    </source>
</evidence>
<dbReference type="InterPro" id="IPR055207">
    <property type="entry name" value="POLR3C_WHD"/>
</dbReference>
<dbReference type="FunFam" id="1.10.10.10:FF:000515">
    <property type="entry name" value="DNA-directed RNA polymerase III subunit rpc3"/>
    <property type="match status" value="1"/>
</dbReference>
<dbReference type="PANTHER" id="PTHR12949">
    <property type="entry name" value="RNA POLYMERASE III DNA DIRECTED -RELATED"/>
    <property type="match status" value="1"/>
</dbReference>
<evidence type="ECO:0000256" key="4">
    <source>
        <dbReference type="ARBA" id="ARBA00023242"/>
    </source>
</evidence>
<comment type="caution">
    <text evidence="10">The sequence shown here is derived from an EMBL/GenBank/DDBJ whole genome shotgun (WGS) entry which is preliminary data.</text>
</comment>
<dbReference type="GO" id="GO:0006351">
    <property type="term" value="P:DNA-templated transcription"/>
    <property type="evidence" value="ECO:0007669"/>
    <property type="project" value="InterPro"/>
</dbReference>
<keyword evidence="2 5" id="KW-0240">DNA-directed RNA polymerase</keyword>
<dbReference type="InterPro" id="IPR039748">
    <property type="entry name" value="RPC3"/>
</dbReference>
<feature type="domain" description="RNA polymerase III Rpc82 C -terminal" evidence="7">
    <location>
        <begin position="162"/>
        <end position="385"/>
    </location>
</feature>
<dbReference type="Gene3D" id="1.10.10.10">
    <property type="entry name" value="Winged helix-like DNA-binding domain superfamily/Winged helix DNA-binding domain"/>
    <property type="match status" value="4"/>
</dbReference>
<evidence type="ECO:0000259" key="8">
    <source>
        <dbReference type="Pfam" id="PF08221"/>
    </source>
</evidence>
<dbReference type="InterPro" id="IPR013197">
    <property type="entry name" value="RNA_pol_III_RPC82-rel_HTH"/>
</dbReference>
<dbReference type="EMBL" id="CM035419">
    <property type="protein sequence ID" value="KAH7416483.1"/>
    <property type="molecule type" value="Genomic_DNA"/>
</dbReference>
<name>A0A8T2TFM7_CERRI</name>
<dbReference type="Pfam" id="PF08221">
    <property type="entry name" value="HTH_9"/>
    <property type="match status" value="1"/>
</dbReference>
<reference evidence="10" key="1">
    <citation type="submission" date="2021-08" db="EMBL/GenBank/DDBJ databases">
        <title>WGS assembly of Ceratopteris richardii.</title>
        <authorList>
            <person name="Marchant D.B."/>
            <person name="Chen G."/>
            <person name="Jenkins J."/>
            <person name="Shu S."/>
            <person name="Leebens-Mack J."/>
            <person name="Grimwood J."/>
            <person name="Schmutz J."/>
            <person name="Soltis P."/>
            <person name="Soltis D."/>
            <person name="Chen Z.-H."/>
        </authorList>
    </citation>
    <scope>NUCLEOTIDE SEQUENCE</scope>
    <source>
        <strain evidence="10">Whitten #5841</strain>
        <tissue evidence="10">Leaf</tissue>
    </source>
</reference>
<dbReference type="InterPro" id="IPR008806">
    <property type="entry name" value="RNA_pol_III_Rpc82_C"/>
</dbReference>
<feature type="region of interest" description="Disordered" evidence="6">
    <location>
        <begin position="177"/>
        <end position="204"/>
    </location>
</feature>
<evidence type="ECO:0000256" key="6">
    <source>
        <dbReference type="SAM" id="MobiDB-lite"/>
    </source>
</evidence>
<dbReference type="Pfam" id="PF22536">
    <property type="entry name" value="WHD_POLR3C"/>
    <property type="match status" value="1"/>
</dbReference>
<evidence type="ECO:0000259" key="9">
    <source>
        <dbReference type="Pfam" id="PF22536"/>
    </source>
</evidence>